<name>A0A4S4LYQ9_9AGAM</name>
<comment type="caution">
    <text evidence="2">The sequence shown here is derived from an EMBL/GenBank/DDBJ whole genome shotgun (WGS) entry which is preliminary data.</text>
</comment>
<feature type="region of interest" description="Disordered" evidence="1">
    <location>
        <begin position="70"/>
        <end position="194"/>
    </location>
</feature>
<reference evidence="2 3" key="1">
    <citation type="submission" date="2019-02" db="EMBL/GenBank/DDBJ databases">
        <title>Genome sequencing of the rare red list fungi Bondarzewia mesenterica.</title>
        <authorList>
            <person name="Buettner E."/>
            <person name="Kellner H."/>
        </authorList>
    </citation>
    <scope>NUCLEOTIDE SEQUENCE [LARGE SCALE GENOMIC DNA]</scope>
    <source>
        <strain evidence="2 3">DSM 108281</strain>
    </source>
</reference>
<feature type="compositionally biased region" description="Basic and acidic residues" evidence="1">
    <location>
        <begin position="33"/>
        <end position="43"/>
    </location>
</feature>
<protein>
    <submittedName>
        <fullName evidence="2">Uncharacterized protein</fullName>
    </submittedName>
</protein>
<accession>A0A4S4LYQ9</accession>
<proteinExistence type="predicted"/>
<dbReference type="EMBL" id="SGPL01000204">
    <property type="protein sequence ID" value="THH15550.1"/>
    <property type="molecule type" value="Genomic_DNA"/>
</dbReference>
<feature type="compositionally biased region" description="Low complexity" evidence="1">
    <location>
        <begin position="112"/>
        <end position="124"/>
    </location>
</feature>
<evidence type="ECO:0000313" key="3">
    <source>
        <dbReference type="Proteomes" id="UP000310158"/>
    </source>
</evidence>
<organism evidence="2 3">
    <name type="scientific">Bondarzewia mesenterica</name>
    <dbReference type="NCBI Taxonomy" id="1095465"/>
    <lineage>
        <taxon>Eukaryota</taxon>
        <taxon>Fungi</taxon>
        <taxon>Dikarya</taxon>
        <taxon>Basidiomycota</taxon>
        <taxon>Agaricomycotina</taxon>
        <taxon>Agaricomycetes</taxon>
        <taxon>Russulales</taxon>
        <taxon>Bondarzewiaceae</taxon>
        <taxon>Bondarzewia</taxon>
    </lineage>
</organism>
<evidence type="ECO:0000313" key="2">
    <source>
        <dbReference type="EMBL" id="THH15550.1"/>
    </source>
</evidence>
<sequence length="194" mass="20861">MGVWRIKSGGHQSEDDKGGGQDSGKASLSGKENGLDERDEGQLRVEVTVVEGAMWPASVVSTSEPKKDIIVPISDHPSTVANGPMVMDKDESILSDHPSNKWPHQDTEDINTDNANDADANTAEPVPHKRQKKAKVINSPIMEVQEEPSKGQAVKKAKKLPQSNDGPKADSPSVKARKIKPKVNAVSLAWSSSQ</sequence>
<dbReference type="AlphaFoldDB" id="A0A4S4LYQ9"/>
<feature type="region of interest" description="Disordered" evidence="1">
    <location>
        <begin position="1"/>
        <end position="43"/>
    </location>
</feature>
<dbReference type="Proteomes" id="UP000310158">
    <property type="component" value="Unassembled WGS sequence"/>
</dbReference>
<keyword evidence="3" id="KW-1185">Reference proteome</keyword>
<evidence type="ECO:0000256" key="1">
    <source>
        <dbReference type="SAM" id="MobiDB-lite"/>
    </source>
</evidence>
<gene>
    <name evidence="2" type="ORF">EW146_g4944</name>
</gene>